<dbReference type="EMBL" id="KZ993245">
    <property type="protein sequence ID" value="RKP05144.1"/>
    <property type="molecule type" value="Genomic_DNA"/>
</dbReference>
<proteinExistence type="predicted"/>
<evidence type="ECO:0000256" key="2">
    <source>
        <dbReference type="SAM" id="MobiDB-lite"/>
    </source>
</evidence>
<keyword evidence="4" id="KW-1185">Reference proteome</keyword>
<dbReference type="AlphaFoldDB" id="A0A4P9XHH5"/>
<keyword evidence="1" id="KW-0175">Coiled coil</keyword>
<name>A0A4P9XHH5_9FUNG</name>
<accession>A0A4P9XHH5</accession>
<dbReference type="Proteomes" id="UP000271241">
    <property type="component" value="Unassembled WGS sequence"/>
</dbReference>
<feature type="coiled-coil region" evidence="1">
    <location>
        <begin position="88"/>
        <end position="122"/>
    </location>
</feature>
<protein>
    <submittedName>
        <fullName evidence="3">Uncharacterized protein</fullName>
    </submittedName>
</protein>
<feature type="region of interest" description="Disordered" evidence="2">
    <location>
        <begin position="1"/>
        <end position="33"/>
    </location>
</feature>
<evidence type="ECO:0000313" key="3">
    <source>
        <dbReference type="EMBL" id="RKP05144.1"/>
    </source>
</evidence>
<organism evidence="3 4">
    <name type="scientific">Thamnocephalis sphaerospora</name>
    <dbReference type="NCBI Taxonomy" id="78915"/>
    <lineage>
        <taxon>Eukaryota</taxon>
        <taxon>Fungi</taxon>
        <taxon>Fungi incertae sedis</taxon>
        <taxon>Zoopagomycota</taxon>
        <taxon>Zoopagomycotina</taxon>
        <taxon>Zoopagomycetes</taxon>
        <taxon>Zoopagales</taxon>
        <taxon>Sigmoideomycetaceae</taxon>
        <taxon>Thamnocephalis</taxon>
    </lineage>
</organism>
<evidence type="ECO:0000256" key="1">
    <source>
        <dbReference type="SAM" id="Coils"/>
    </source>
</evidence>
<reference evidence="4" key="1">
    <citation type="journal article" date="2018" name="Nat. Microbiol.">
        <title>Leveraging single-cell genomics to expand the fungal tree of life.</title>
        <authorList>
            <person name="Ahrendt S.R."/>
            <person name="Quandt C.A."/>
            <person name="Ciobanu D."/>
            <person name="Clum A."/>
            <person name="Salamov A."/>
            <person name="Andreopoulos B."/>
            <person name="Cheng J.F."/>
            <person name="Woyke T."/>
            <person name="Pelin A."/>
            <person name="Henrissat B."/>
            <person name="Reynolds N.K."/>
            <person name="Benny G.L."/>
            <person name="Smith M.E."/>
            <person name="James T.Y."/>
            <person name="Grigoriev I.V."/>
        </authorList>
    </citation>
    <scope>NUCLEOTIDE SEQUENCE [LARGE SCALE GENOMIC DNA]</scope>
    <source>
        <strain evidence="4">RSA 1356</strain>
    </source>
</reference>
<evidence type="ECO:0000313" key="4">
    <source>
        <dbReference type="Proteomes" id="UP000271241"/>
    </source>
</evidence>
<gene>
    <name evidence="3" type="ORF">THASP1DRAFT_33015</name>
</gene>
<sequence length="152" mass="16809">MTTHNSRTGAATSTNEPSSDSTALRNQTNAATPTLVSVDTPSIAALIPFDEGALRGRIDAHTSAIWAAYEEVARDMQRGVQQMLAHIGGQLERQLKELEAQCDQALADIRRTEQEQEQIRQQLLEFVRILNDAYADLFCKPCGSALSHEREQ</sequence>